<feature type="domain" description="Apple" evidence="1">
    <location>
        <begin position="144"/>
        <end position="170"/>
    </location>
</feature>
<protein>
    <submittedName>
        <fullName evidence="3">Uncharacterized protein</fullName>
    </submittedName>
</protein>
<name>A0A7J6GE42_CANSA</name>
<feature type="domain" description="Xrn1 helical" evidence="2">
    <location>
        <begin position="58"/>
        <end position="121"/>
    </location>
</feature>
<evidence type="ECO:0000313" key="4">
    <source>
        <dbReference type="Proteomes" id="UP000583929"/>
    </source>
</evidence>
<dbReference type="Pfam" id="PF08276">
    <property type="entry name" value="PAN_2"/>
    <property type="match status" value="1"/>
</dbReference>
<gene>
    <name evidence="3" type="ORF">G4B88_015497</name>
</gene>
<dbReference type="PANTHER" id="PTHR32444">
    <property type="entry name" value="BULB-TYPE LECTIN DOMAIN-CONTAINING PROTEIN"/>
    <property type="match status" value="1"/>
</dbReference>
<evidence type="ECO:0000259" key="2">
    <source>
        <dbReference type="Pfam" id="PF17846"/>
    </source>
</evidence>
<dbReference type="PANTHER" id="PTHR32444:SF183">
    <property type="entry name" value="APPLE DOMAIN-CONTAINING PROTEIN"/>
    <property type="match status" value="1"/>
</dbReference>
<evidence type="ECO:0000259" key="1">
    <source>
        <dbReference type="Pfam" id="PF08276"/>
    </source>
</evidence>
<proteinExistence type="predicted"/>
<reference evidence="3 4" key="1">
    <citation type="journal article" date="2020" name="bioRxiv">
        <title>Sequence and annotation of 42 cannabis genomes reveals extensive copy number variation in cannabinoid synthesis and pathogen resistance genes.</title>
        <authorList>
            <person name="Mckernan K.J."/>
            <person name="Helbert Y."/>
            <person name="Kane L.T."/>
            <person name="Ebling H."/>
            <person name="Zhang L."/>
            <person name="Liu B."/>
            <person name="Eaton Z."/>
            <person name="Mclaughlin S."/>
            <person name="Kingan S."/>
            <person name="Baybayan P."/>
            <person name="Concepcion G."/>
            <person name="Jordan M."/>
            <person name="Riva A."/>
            <person name="Barbazuk W."/>
            <person name="Harkins T."/>
        </authorList>
    </citation>
    <scope>NUCLEOTIDE SEQUENCE [LARGE SCALE GENOMIC DNA]</scope>
    <source>
        <strain evidence="4">cv. Jamaican Lion 4</strain>
        <tissue evidence="3">Leaf</tissue>
    </source>
</reference>
<organism evidence="3 4">
    <name type="scientific">Cannabis sativa</name>
    <name type="common">Hemp</name>
    <name type="synonym">Marijuana</name>
    <dbReference type="NCBI Taxonomy" id="3483"/>
    <lineage>
        <taxon>Eukaryota</taxon>
        <taxon>Viridiplantae</taxon>
        <taxon>Streptophyta</taxon>
        <taxon>Embryophyta</taxon>
        <taxon>Tracheophyta</taxon>
        <taxon>Spermatophyta</taxon>
        <taxon>Magnoliopsida</taxon>
        <taxon>eudicotyledons</taxon>
        <taxon>Gunneridae</taxon>
        <taxon>Pentapetalae</taxon>
        <taxon>rosids</taxon>
        <taxon>fabids</taxon>
        <taxon>Rosales</taxon>
        <taxon>Cannabaceae</taxon>
        <taxon>Cannabis</taxon>
    </lineage>
</organism>
<dbReference type="InterPro" id="IPR041412">
    <property type="entry name" value="Xrn1_helical"/>
</dbReference>
<dbReference type="Pfam" id="PF17846">
    <property type="entry name" value="XRN_M"/>
    <property type="match status" value="1"/>
</dbReference>
<comment type="caution">
    <text evidence="3">The sequence shown here is derived from an EMBL/GenBank/DDBJ whole genome shotgun (WGS) entry which is preliminary data.</text>
</comment>
<evidence type="ECO:0000313" key="3">
    <source>
        <dbReference type="EMBL" id="KAF4381231.1"/>
    </source>
</evidence>
<dbReference type="AlphaFoldDB" id="A0A7J6GE42"/>
<keyword evidence="4" id="KW-1185">Reference proteome</keyword>
<sequence>MKPTASHLAKQRQLVHYILSMRLQTKLGIIDDESSHNSLVAEEKATRRQKWEGGFLSKGVCKLPFIDESCLLSETKKLVKDLGVEESERNMHKCDQLLIQSTHELGSHILLGLATCPATEMVEGSKVFILNKHSGGLLESPFCRNCSCSAYALSGVSGCMLWFDDNLVDMIEYNVGGQDLYIKMAASELVNLNKNLHQNFIQMAIFSGTGRPTLTKAMNINIEDKTQCGDAVARN</sequence>
<dbReference type="Proteomes" id="UP000583929">
    <property type="component" value="Unassembled WGS sequence"/>
</dbReference>
<dbReference type="InterPro" id="IPR003609">
    <property type="entry name" value="Pan_app"/>
</dbReference>
<accession>A0A7J6GE42</accession>
<dbReference type="EMBL" id="JAATIQ010000113">
    <property type="protein sequence ID" value="KAF4381231.1"/>
    <property type="molecule type" value="Genomic_DNA"/>
</dbReference>
<dbReference type="Gene3D" id="1.25.40.1050">
    <property type="match status" value="1"/>
</dbReference>